<reference evidence="2" key="1">
    <citation type="journal article" date="2022" name="bioRxiv">
        <title>Sequencing and chromosome-scale assembly of the giantPleurodeles waltlgenome.</title>
        <authorList>
            <person name="Brown T."/>
            <person name="Elewa A."/>
            <person name="Iarovenko S."/>
            <person name="Subramanian E."/>
            <person name="Araus A.J."/>
            <person name="Petzold A."/>
            <person name="Susuki M."/>
            <person name="Suzuki K.-i.T."/>
            <person name="Hayashi T."/>
            <person name="Toyoda A."/>
            <person name="Oliveira C."/>
            <person name="Osipova E."/>
            <person name="Leigh N.D."/>
            <person name="Simon A."/>
            <person name="Yun M.H."/>
        </authorList>
    </citation>
    <scope>NUCLEOTIDE SEQUENCE</scope>
    <source>
        <strain evidence="2">20211129_DDA</strain>
        <tissue evidence="2">Liver</tissue>
    </source>
</reference>
<feature type="region of interest" description="Disordered" evidence="1">
    <location>
        <begin position="1"/>
        <end position="89"/>
    </location>
</feature>
<dbReference type="AlphaFoldDB" id="A0AAV7NXZ7"/>
<protein>
    <submittedName>
        <fullName evidence="2">Uncharacterized protein</fullName>
    </submittedName>
</protein>
<organism evidence="2 3">
    <name type="scientific">Pleurodeles waltl</name>
    <name type="common">Iberian ribbed newt</name>
    <dbReference type="NCBI Taxonomy" id="8319"/>
    <lineage>
        <taxon>Eukaryota</taxon>
        <taxon>Metazoa</taxon>
        <taxon>Chordata</taxon>
        <taxon>Craniata</taxon>
        <taxon>Vertebrata</taxon>
        <taxon>Euteleostomi</taxon>
        <taxon>Amphibia</taxon>
        <taxon>Batrachia</taxon>
        <taxon>Caudata</taxon>
        <taxon>Salamandroidea</taxon>
        <taxon>Salamandridae</taxon>
        <taxon>Pleurodelinae</taxon>
        <taxon>Pleurodeles</taxon>
    </lineage>
</organism>
<dbReference type="EMBL" id="JANPWB010000012">
    <property type="protein sequence ID" value="KAJ1120766.1"/>
    <property type="molecule type" value="Genomic_DNA"/>
</dbReference>
<dbReference type="Proteomes" id="UP001066276">
    <property type="component" value="Chromosome 8"/>
</dbReference>
<accession>A0AAV7NXZ7</accession>
<name>A0AAV7NXZ7_PLEWA</name>
<comment type="caution">
    <text evidence="2">The sequence shown here is derived from an EMBL/GenBank/DDBJ whole genome shotgun (WGS) entry which is preliminary data.</text>
</comment>
<sequence length="144" mass="15681">MENRSCHPPPNLWTLRRSGHGVPEDGGELELPPEAGGTQQLLDGAAVPSRRFAPRQLQRQREHLEPDLRAAAAEEERGAQSGTNDEGAFATAPRGAVCCRTPFVIEETCTTEETRTTAPRGTGCTSCDRGDAYHSAKKHRLHLL</sequence>
<feature type="compositionally biased region" description="Basic and acidic residues" evidence="1">
    <location>
        <begin position="59"/>
        <end position="78"/>
    </location>
</feature>
<evidence type="ECO:0000256" key="1">
    <source>
        <dbReference type="SAM" id="MobiDB-lite"/>
    </source>
</evidence>
<gene>
    <name evidence="2" type="ORF">NDU88_008915</name>
</gene>
<evidence type="ECO:0000313" key="3">
    <source>
        <dbReference type="Proteomes" id="UP001066276"/>
    </source>
</evidence>
<evidence type="ECO:0000313" key="2">
    <source>
        <dbReference type="EMBL" id="KAJ1120766.1"/>
    </source>
</evidence>
<keyword evidence="3" id="KW-1185">Reference proteome</keyword>
<proteinExistence type="predicted"/>